<feature type="region of interest" description="Disordered" evidence="1">
    <location>
        <begin position="1"/>
        <end position="21"/>
    </location>
</feature>
<reference evidence="2 3" key="1">
    <citation type="submission" date="2014-11" db="EMBL/GenBank/DDBJ databases">
        <authorList>
            <person name="Zhu J."/>
            <person name="Qi W."/>
            <person name="Song R."/>
        </authorList>
    </citation>
    <scope>NUCLEOTIDE SEQUENCE [LARGE SCALE GENOMIC DNA]</scope>
</reference>
<keyword evidence="3" id="KW-1185">Reference proteome</keyword>
<evidence type="ECO:0000256" key="1">
    <source>
        <dbReference type="SAM" id="MobiDB-lite"/>
    </source>
</evidence>
<proteinExistence type="predicted"/>
<dbReference type="AlphaFoldDB" id="A0A0G4GVM1"/>
<protein>
    <submittedName>
        <fullName evidence="2">Uncharacterized protein</fullName>
    </submittedName>
</protein>
<sequence>MQGLRTARRMLPTPHPAMPPIRRVSRKGALKKRETRCYWPARPIWHQVVVSEGKVQLWEQCCGCVPCGKATTIQLEYPSTRVAIRPRFKNLTNALVIWHDNTGLGHTMDFNKCLHEDLIVAFDAATGPKAAFQCRNSSELGEW</sequence>
<dbReference type="InParanoid" id="A0A0G4GVM1"/>
<dbReference type="EMBL" id="CDMY01000831">
    <property type="protein sequence ID" value="CEM34785.1"/>
    <property type="molecule type" value="Genomic_DNA"/>
</dbReference>
<dbReference type="Proteomes" id="UP000041254">
    <property type="component" value="Unassembled WGS sequence"/>
</dbReference>
<evidence type="ECO:0000313" key="2">
    <source>
        <dbReference type="EMBL" id="CEM34785.1"/>
    </source>
</evidence>
<dbReference type="PhylomeDB" id="A0A0G4GVM1"/>
<gene>
    <name evidence="2" type="ORF">Vbra_18749</name>
</gene>
<name>A0A0G4GVM1_VITBC</name>
<organism evidence="2 3">
    <name type="scientific">Vitrella brassicaformis (strain CCMP3155)</name>
    <dbReference type="NCBI Taxonomy" id="1169540"/>
    <lineage>
        <taxon>Eukaryota</taxon>
        <taxon>Sar</taxon>
        <taxon>Alveolata</taxon>
        <taxon>Colpodellida</taxon>
        <taxon>Vitrellaceae</taxon>
        <taxon>Vitrella</taxon>
    </lineage>
</organism>
<accession>A0A0G4GVM1</accession>
<evidence type="ECO:0000313" key="3">
    <source>
        <dbReference type="Proteomes" id="UP000041254"/>
    </source>
</evidence>
<dbReference type="VEuPathDB" id="CryptoDB:Vbra_18749"/>